<keyword evidence="5" id="KW-1185">Reference proteome</keyword>
<evidence type="ECO:0000256" key="1">
    <source>
        <dbReference type="ARBA" id="ARBA00022737"/>
    </source>
</evidence>
<dbReference type="PANTHER" id="PTHR24251">
    <property type="entry name" value="OVOCHYMASE-RELATED"/>
    <property type="match status" value="1"/>
</dbReference>
<evidence type="ECO:0000313" key="4">
    <source>
        <dbReference type="EMBL" id="CAK0789740.1"/>
    </source>
</evidence>
<keyword evidence="2" id="KW-1015">Disulfide bond</keyword>
<dbReference type="InterPro" id="IPR000859">
    <property type="entry name" value="CUB_dom"/>
</dbReference>
<accession>A0ABN9PET3</accession>
<feature type="compositionally biased region" description="Pro residues" evidence="3">
    <location>
        <begin position="102"/>
        <end position="137"/>
    </location>
</feature>
<dbReference type="InterPro" id="IPR035914">
    <property type="entry name" value="Sperma_CUB_dom_sf"/>
</dbReference>
<dbReference type="Proteomes" id="UP001189429">
    <property type="component" value="Unassembled WGS sequence"/>
</dbReference>
<sequence>MWAAISGPCTLDGACVQSANYPQAYNNNEACTIEIDAENAAPIVVEAFNVEWYFDYIVIDGWKYYSGSSGPSGFTPSSSIVWSSDFSVTRSGWKFCVPVSTPAPPPTTAPTPAPTSAPTPAPTAAPTLVPTPSPTAAPTPGSASMWGTISGPCTLDGACVQSPNYPQYYSNSQACTIEINAANAAPIVVEYFNVESYFDYLLIDGWKTFSGRRRRPSGFTPSSSIFWSSDFSVTRRGWRLCEPDRRLLEEAPAPDEPAFLI</sequence>
<reference evidence="4" key="1">
    <citation type="submission" date="2023-10" db="EMBL/GenBank/DDBJ databases">
        <authorList>
            <person name="Chen Y."/>
            <person name="Shah S."/>
            <person name="Dougan E. K."/>
            <person name="Thang M."/>
            <person name="Chan C."/>
        </authorList>
    </citation>
    <scope>NUCLEOTIDE SEQUENCE [LARGE SCALE GENOMIC DNA]</scope>
</reference>
<evidence type="ECO:0008006" key="6">
    <source>
        <dbReference type="Google" id="ProtNLM"/>
    </source>
</evidence>
<evidence type="ECO:0000256" key="3">
    <source>
        <dbReference type="SAM" id="MobiDB-lite"/>
    </source>
</evidence>
<proteinExistence type="predicted"/>
<comment type="caution">
    <text evidence="4">The sequence shown here is derived from an EMBL/GenBank/DDBJ whole genome shotgun (WGS) entry which is preliminary data.</text>
</comment>
<evidence type="ECO:0000256" key="2">
    <source>
        <dbReference type="ARBA" id="ARBA00023157"/>
    </source>
</evidence>
<evidence type="ECO:0000313" key="5">
    <source>
        <dbReference type="Proteomes" id="UP001189429"/>
    </source>
</evidence>
<feature type="region of interest" description="Disordered" evidence="3">
    <location>
        <begin position="102"/>
        <end position="142"/>
    </location>
</feature>
<dbReference type="CDD" id="cd00041">
    <property type="entry name" value="CUB"/>
    <property type="match status" value="1"/>
</dbReference>
<protein>
    <recommendedName>
        <fullName evidence="6">CUB domain-containing protein</fullName>
    </recommendedName>
</protein>
<dbReference type="SUPFAM" id="SSF49854">
    <property type="entry name" value="Spermadhesin, CUB domain"/>
    <property type="match status" value="2"/>
</dbReference>
<keyword evidence="1" id="KW-0677">Repeat</keyword>
<dbReference type="EMBL" id="CAUYUJ010000293">
    <property type="protein sequence ID" value="CAK0789740.1"/>
    <property type="molecule type" value="Genomic_DNA"/>
</dbReference>
<dbReference type="Gene3D" id="2.60.120.290">
    <property type="entry name" value="Spermadhesin, CUB domain"/>
    <property type="match status" value="2"/>
</dbReference>
<gene>
    <name evidence="4" type="ORF">PCOR1329_LOCUS1223</name>
</gene>
<organism evidence="4 5">
    <name type="scientific">Prorocentrum cordatum</name>
    <dbReference type="NCBI Taxonomy" id="2364126"/>
    <lineage>
        <taxon>Eukaryota</taxon>
        <taxon>Sar</taxon>
        <taxon>Alveolata</taxon>
        <taxon>Dinophyceae</taxon>
        <taxon>Prorocentrales</taxon>
        <taxon>Prorocentraceae</taxon>
        <taxon>Prorocentrum</taxon>
    </lineage>
</organism>
<name>A0ABN9PET3_9DINO</name>